<keyword evidence="5 6" id="KW-0067">ATP-binding</keyword>
<dbReference type="InterPro" id="IPR036451">
    <property type="entry name" value="CblAdoTrfase-like_sf"/>
</dbReference>
<dbReference type="FunFam" id="1.20.1200.10:FF:000001">
    <property type="entry name" value="Cob(I)yrinic acid a,c-diamide adenosyltransferase"/>
    <property type="match status" value="1"/>
</dbReference>
<dbReference type="KEGG" id="chyd:H4K34_08885"/>
<accession>A0A7H0VJP5</accession>
<evidence type="ECO:0000256" key="6">
    <source>
        <dbReference type="RuleBase" id="RU366026"/>
    </source>
</evidence>
<feature type="domain" description="Cobalamin adenosyltransferase-like" evidence="7">
    <location>
        <begin position="3"/>
        <end position="166"/>
    </location>
</feature>
<reference evidence="8 9" key="1">
    <citation type="submission" date="2020-08" db="EMBL/GenBank/DDBJ databases">
        <title>Croceimicrobium hydrocarbonivorans gen. nov., sp. nov., a novel marine bacterium isolated from a bacterial consortium that degrades polyethylene terephthalate.</title>
        <authorList>
            <person name="Liu R."/>
        </authorList>
    </citation>
    <scope>NUCLEOTIDE SEQUENCE [LARGE SCALE GENOMIC DNA]</scope>
    <source>
        <strain evidence="8 9">A20-9</strain>
    </source>
</reference>
<gene>
    <name evidence="8" type="ORF">H4K34_08885</name>
</gene>
<dbReference type="UniPathway" id="UPA00148">
    <property type="reaction ID" value="UER00233"/>
</dbReference>
<evidence type="ECO:0000256" key="3">
    <source>
        <dbReference type="ARBA" id="ARBA00022679"/>
    </source>
</evidence>
<dbReference type="SUPFAM" id="SSF89028">
    <property type="entry name" value="Cobalamin adenosyltransferase-like"/>
    <property type="match status" value="1"/>
</dbReference>
<evidence type="ECO:0000256" key="2">
    <source>
        <dbReference type="ARBA" id="ARBA00011233"/>
    </source>
</evidence>
<organism evidence="8 9">
    <name type="scientific">Croceimicrobium hydrocarbonivorans</name>
    <dbReference type="NCBI Taxonomy" id="2761580"/>
    <lineage>
        <taxon>Bacteria</taxon>
        <taxon>Pseudomonadati</taxon>
        <taxon>Bacteroidota</taxon>
        <taxon>Flavobacteriia</taxon>
        <taxon>Flavobacteriales</taxon>
        <taxon>Owenweeksiaceae</taxon>
        <taxon>Croceimicrobium</taxon>
    </lineage>
</organism>
<sequence length="180" mass="20535">MKIYTKTGDKGQTSLVSGERVAKNHARIEAYGTVDELNSCIAVMKDSAKFRDFNADIEIIQSTLFSIGSHLSATEKNKYPLPEIKEELIKKMEEDMDTMNLELEQLRSFIIPGGDLSASYAHVARTICRRAERRVIDLELQEIAVHPVIVPFLNRLSDYLFTLARYFTLKHNGVETKWKP</sequence>
<dbReference type="NCBIfam" id="TIGR00636">
    <property type="entry name" value="PduO_Nterm"/>
    <property type="match status" value="1"/>
</dbReference>
<dbReference type="Proteomes" id="UP000516305">
    <property type="component" value="Chromosome"/>
</dbReference>
<dbReference type="PANTHER" id="PTHR12213:SF0">
    <property type="entry name" value="CORRINOID ADENOSYLTRANSFERASE MMAB"/>
    <property type="match status" value="1"/>
</dbReference>
<proteinExistence type="inferred from homology"/>
<evidence type="ECO:0000259" key="7">
    <source>
        <dbReference type="Pfam" id="PF01923"/>
    </source>
</evidence>
<evidence type="ECO:0000313" key="8">
    <source>
        <dbReference type="EMBL" id="QNR25943.1"/>
    </source>
</evidence>
<comment type="catalytic activity">
    <reaction evidence="6">
        <text>2 cob(II)yrinate a,c diamide + reduced [electron-transfer flavoprotein] + 2 ATP = 2 adenosylcob(III)yrinate a,c-diamide + 2 triphosphate + oxidized [electron-transfer flavoprotein] + 3 H(+)</text>
        <dbReference type="Rhea" id="RHEA:11528"/>
        <dbReference type="Rhea" id="RHEA-COMP:10685"/>
        <dbReference type="Rhea" id="RHEA-COMP:10686"/>
        <dbReference type="ChEBI" id="CHEBI:15378"/>
        <dbReference type="ChEBI" id="CHEBI:18036"/>
        <dbReference type="ChEBI" id="CHEBI:30616"/>
        <dbReference type="ChEBI" id="CHEBI:57692"/>
        <dbReference type="ChEBI" id="CHEBI:58307"/>
        <dbReference type="ChEBI" id="CHEBI:58503"/>
        <dbReference type="ChEBI" id="CHEBI:58537"/>
        <dbReference type="EC" id="2.5.1.17"/>
    </reaction>
</comment>
<comment type="pathway">
    <text evidence="6">Cofactor biosynthesis; adenosylcobalamin biosynthesis; adenosylcobalamin from cob(II)yrinate a,c-diamide: step 2/7.</text>
</comment>
<dbReference type="EC" id="2.5.1.17" evidence="6"/>
<keyword evidence="4 6" id="KW-0547">Nucleotide-binding</keyword>
<dbReference type="Gene3D" id="1.20.1200.10">
    <property type="entry name" value="Cobalamin adenosyltransferase-like"/>
    <property type="match status" value="1"/>
</dbReference>
<keyword evidence="9" id="KW-1185">Reference proteome</keyword>
<dbReference type="InterPro" id="IPR029499">
    <property type="entry name" value="PduO-typ"/>
</dbReference>
<dbReference type="AlphaFoldDB" id="A0A7H0VJP5"/>
<evidence type="ECO:0000256" key="1">
    <source>
        <dbReference type="ARBA" id="ARBA00007487"/>
    </source>
</evidence>
<dbReference type="EMBL" id="CP060139">
    <property type="protein sequence ID" value="QNR25943.1"/>
    <property type="molecule type" value="Genomic_DNA"/>
</dbReference>
<dbReference type="RefSeq" id="WP_210760469.1">
    <property type="nucleotide sequence ID" value="NZ_CP060139.1"/>
</dbReference>
<dbReference type="InterPro" id="IPR016030">
    <property type="entry name" value="CblAdoTrfase-like"/>
</dbReference>
<evidence type="ECO:0000313" key="9">
    <source>
        <dbReference type="Proteomes" id="UP000516305"/>
    </source>
</evidence>
<keyword evidence="3 6" id="KW-0808">Transferase</keyword>
<evidence type="ECO:0000256" key="4">
    <source>
        <dbReference type="ARBA" id="ARBA00022741"/>
    </source>
</evidence>
<protein>
    <recommendedName>
        <fullName evidence="6">Corrinoid adenosyltransferase</fullName>
        <ecNumber evidence="6">2.5.1.17</ecNumber>
    </recommendedName>
    <alternativeName>
        <fullName evidence="6">Cob(II)alamin adenosyltransferase</fullName>
    </alternativeName>
    <alternativeName>
        <fullName evidence="6">Cob(II)yrinic acid a,c-diamide adenosyltransferase</fullName>
    </alternativeName>
    <alternativeName>
        <fullName evidence="6">Cobinamide/cobalamin adenosyltransferase</fullName>
    </alternativeName>
</protein>
<dbReference type="Pfam" id="PF01923">
    <property type="entry name" value="Cob_adeno_trans"/>
    <property type="match status" value="1"/>
</dbReference>
<dbReference type="PANTHER" id="PTHR12213">
    <property type="entry name" value="CORRINOID ADENOSYLTRANSFERASE"/>
    <property type="match status" value="1"/>
</dbReference>
<evidence type="ECO:0000256" key="5">
    <source>
        <dbReference type="ARBA" id="ARBA00022840"/>
    </source>
</evidence>
<name>A0A7H0VJP5_9FLAO</name>
<dbReference type="GO" id="GO:0009236">
    <property type="term" value="P:cobalamin biosynthetic process"/>
    <property type="evidence" value="ECO:0007669"/>
    <property type="project" value="UniProtKB-UniRule"/>
</dbReference>
<comment type="subunit">
    <text evidence="2">Homotrimer.</text>
</comment>
<keyword evidence="6" id="KW-0169">Cobalamin biosynthesis</keyword>
<comment type="catalytic activity">
    <reaction evidence="6">
        <text>2 cob(II)alamin + reduced [electron-transfer flavoprotein] + 2 ATP = 2 adenosylcob(III)alamin + 2 triphosphate + oxidized [electron-transfer flavoprotein] + 3 H(+)</text>
        <dbReference type="Rhea" id="RHEA:28671"/>
        <dbReference type="Rhea" id="RHEA-COMP:10685"/>
        <dbReference type="Rhea" id="RHEA-COMP:10686"/>
        <dbReference type="ChEBI" id="CHEBI:15378"/>
        <dbReference type="ChEBI" id="CHEBI:16304"/>
        <dbReference type="ChEBI" id="CHEBI:18036"/>
        <dbReference type="ChEBI" id="CHEBI:18408"/>
        <dbReference type="ChEBI" id="CHEBI:30616"/>
        <dbReference type="ChEBI" id="CHEBI:57692"/>
        <dbReference type="ChEBI" id="CHEBI:58307"/>
        <dbReference type="EC" id="2.5.1.17"/>
    </reaction>
</comment>
<comment type="similarity">
    <text evidence="1 6">Belongs to the Cob(I)alamin adenosyltransferase family.</text>
</comment>
<dbReference type="GO" id="GO:0008817">
    <property type="term" value="F:corrinoid adenosyltransferase activity"/>
    <property type="evidence" value="ECO:0007669"/>
    <property type="project" value="UniProtKB-UniRule"/>
</dbReference>
<dbReference type="GO" id="GO:0005524">
    <property type="term" value="F:ATP binding"/>
    <property type="evidence" value="ECO:0007669"/>
    <property type="project" value="UniProtKB-UniRule"/>
</dbReference>